<reference evidence="1" key="1">
    <citation type="journal article" date="2020" name="Stud. Mycol.">
        <title>101 Dothideomycetes genomes: a test case for predicting lifestyles and emergence of pathogens.</title>
        <authorList>
            <person name="Haridas S."/>
            <person name="Albert R."/>
            <person name="Binder M."/>
            <person name="Bloem J."/>
            <person name="Labutti K."/>
            <person name="Salamov A."/>
            <person name="Andreopoulos B."/>
            <person name="Baker S."/>
            <person name="Barry K."/>
            <person name="Bills G."/>
            <person name="Bluhm B."/>
            <person name="Cannon C."/>
            <person name="Castanera R."/>
            <person name="Culley D."/>
            <person name="Daum C."/>
            <person name="Ezra D."/>
            <person name="Gonzalez J."/>
            <person name="Henrissat B."/>
            <person name="Kuo A."/>
            <person name="Liang C."/>
            <person name="Lipzen A."/>
            <person name="Lutzoni F."/>
            <person name="Magnuson J."/>
            <person name="Mondo S."/>
            <person name="Nolan M."/>
            <person name="Ohm R."/>
            <person name="Pangilinan J."/>
            <person name="Park H.-J."/>
            <person name="Ramirez L."/>
            <person name="Alfaro M."/>
            <person name="Sun H."/>
            <person name="Tritt A."/>
            <person name="Yoshinaga Y."/>
            <person name="Zwiers L.-H."/>
            <person name="Turgeon B."/>
            <person name="Goodwin S."/>
            <person name="Spatafora J."/>
            <person name="Crous P."/>
            <person name="Grigoriev I."/>
        </authorList>
    </citation>
    <scope>NUCLEOTIDE SEQUENCE</scope>
    <source>
        <strain evidence="1">CBS 690.94</strain>
    </source>
</reference>
<protein>
    <submittedName>
        <fullName evidence="1">Uncharacterized protein</fullName>
    </submittedName>
</protein>
<dbReference type="AlphaFoldDB" id="A0A9P4P7A3"/>
<dbReference type="Proteomes" id="UP000799764">
    <property type="component" value="Unassembled WGS sequence"/>
</dbReference>
<evidence type="ECO:0000313" key="1">
    <source>
        <dbReference type="EMBL" id="KAF2439719.1"/>
    </source>
</evidence>
<dbReference type="OrthoDB" id="3778539at2759"/>
<evidence type="ECO:0000313" key="2">
    <source>
        <dbReference type="Proteomes" id="UP000799764"/>
    </source>
</evidence>
<proteinExistence type="predicted"/>
<gene>
    <name evidence="1" type="ORF">P171DRAFT_435588</name>
</gene>
<keyword evidence="2" id="KW-1185">Reference proteome</keyword>
<sequence length="121" mass="12618">MHALSTLRLSGILPGSLRRFIVPSWAPPNVTTLSIGAVDTADFTASNLGQFGISTASVDCVMEQPVDVHEVALGTPLQYGPPPRAVWYCGNCGDGPHNIAIQTGCSSCGHTKDSCCTTSTI</sequence>
<dbReference type="EMBL" id="MU001508">
    <property type="protein sequence ID" value="KAF2439719.1"/>
    <property type="molecule type" value="Genomic_DNA"/>
</dbReference>
<name>A0A9P4P7A3_9PLEO</name>
<comment type="caution">
    <text evidence="1">The sequence shown here is derived from an EMBL/GenBank/DDBJ whole genome shotgun (WGS) entry which is preliminary data.</text>
</comment>
<organism evidence="1 2">
    <name type="scientific">Karstenula rhodostoma CBS 690.94</name>
    <dbReference type="NCBI Taxonomy" id="1392251"/>
    <lineage>
        <taxon>Eukaryota</taxon>
        <taxon>Fungi</taxon>
        <taxon>Dikarya</taxon>
        <taxon>Ascomycota</taxon>
        <taxon>Pezizomycotina</taxon>
        <taxon>Dothideomycetes</taxon>
        <taxon>Pleosporomycetidae</taxon>
        <taxon>Pleosporales</taxon>
        <taxon>Massarineae</taxon>
        <taxon>Didymosphaeriaceae</taxon>
        <taxon>Karstenula</taxon>
    </lineage>
</organism>
<accession>A0A9P4P7A3</accession>